<dbReference type="SUPFAM" id="SSF110395">
    <property type="entry name" value="CutC-like"/>
    <property type="match status" value="1"/>
</dbReference>
<dbReference type="Pfam" id="PF03932">
    <property type="entry name" value="CutC"/>
    <property type="match status" value="1"/>
</dbReference>
<evidence type="ECO:0000313" key="3">
    <source>
        <dbReference type="EMBL" id="MCR2803955.1"/>
    </source>
</evidence>
<comment type="subcellular location">
    <subcellularLocation>
        <location evidence="2">Cytoplasm</location>
    </subcellularLocation>
</comment>
<comment type="caution">
    <text evidence="3">The sequence shown here is derived from an EMBL/GenBank/DDBJ whole genome shotgun (WGS) entry which is preliminary data.</text>
</comment>
<evidence type="ECO:0000313" key="4">
    <source>
        <dbReference type="Proteomes" id="UP001141950"/>
    </source>
</evidence>
<dbReference type="GO" id="GO:0005507">
    <property type="term" value="F:copper ion binding"/>
    <property type="evidence" value="ECO:0007669"/>
    <property type="project" value="TreeGrafter"/>
</dbReference>
<dbReference type="Gene3D" id="3.20.20.380">
    <property type="entry name" value="Copper homeostasis (CutC) domain"/>
    <property type="match status" value="1"/>
</dbReference>
<reference evidence="3" key="1">
    <citation type="submission" date="2022-08" db="EMBL/GenBank/DDBJ databases">
        <title>The genomic sequence of strain Paenibacillus sp. SCIV0701.</title>
        <authorList>
            <person name="Zhao H."/>
        </authorList>
    </citation>
    <scope>NUCLEOTIDE SEQUENCE</scope>
    <source>
        <strain evidence="3">SCIV0701</strain>
    </source>
</reference>
<dbReference type="HAMAP" id="MF_00795">
    <property type="entry name" value="CutC"/>
    <property type="match status" value="1"/>
</dbReference>
<dbReference type="AlphaFoldDB" id="A0A9X2MPB5"/>
<comment type="similarity">
    <text evidence="1 2">Belongs to the CutC family.</text>
</comment>
<evidence type="ECO:0000256" key="1">
    <source>
        <dbReference type="ARBA" id="ARBA00007768"/>
    </source>
</evidence>
<organism evidence="3 4">
    <name type="scientific">Paenibacillus soyae</name>
    <dbReference type="NCBI Taxonomy" id="2969249"/>
    <lineage>
        <taxon>Bacteria</taxon>
        <taxon>Bacillati</taxon>
        <taxon>Bacillota</taxon>
        <taxon>Bacilli</taxon>
        <taxon>Bacillales</taxon>
        <taxon>Paenibacillaceae</taxon>
        <taxon>Paenibacillus</taxon>
    </lineage>
</organism>
<evidence type="ECO:0000256" key="2">
    <source>
        <dbReference type="HAMAP-Rule" id="MF_00795"/>
    </source>
</evidence>
<keyword evidence="4" id="KW-1185">Reference proteome</keyword>
<dbReference type="EMBL" id="JANIPJ010000005">
    <property type="protein sequence ID" value="MCR2803955.1"/>
    <property type="molecule type" value="Genomic_DNA"/>
</dbReference>
<name>A0A9X2MPB5_9BACL</name>
<gene>
    <name evidence="2" type="primary">cutC</name>
    <name evidence="3" type="ORF">NQZ67_08710</name>
</gene>
<accession>A0A9X2MPB5</accession>
<protein>
    <recommendedName>
        <fullName evidence="2">PF03932 family protein CutC</fullName>
    </recommendedName>
</protein>
<comment type="caution">
    <text evidence="2">Once thought to be involved in copper homeostasis, experiments in E.coli have shown this is not the case.</text>
</comment>
<proteinExistence type="inferred from homology"/>
<dbReference type="GO" id="GO:0005737">
    <property type="term" value="C:cytoplasm"/>
    <property type="evidence" value="ECO:0007669"/>
    <property type="project" value="UniProtKB-SubCell"/>
</dbReference>
<dbReference type="InterPro" id="IPR036822">
    <property type="entry name" value="CutC-like_dom_sf"/>
</dbReference>
<dbReference type="PANTHER" id="PTHR12598:SF0">
    <property type="entry name" value="COPPER HOMEOSTASIS PROTEIN CUTC HOMOLOG"/>
    <property type="match status" value="1"/>
</dbReference>
<keyword evidence="2" id="KW-0963">Cytoplasm</keyword>
<sequence length="232" mass="24762">MILEVIAIRREDVEIAYEGGADRIELVSGIAEGGLTPSIGLVEAAVKASPLPVNVMVRPHSQSFCYSKADIAIMLRDIEAIREAGAAGIVLGALNDGGGIDHDAVSRLLDAAEGLDVTFHRAFDETADMNAAMRELARYPQIRRVLTAGGLEPAPQAAAKLGMLRKTAEEAGMIIMGGYGLHAGNIGLFVRETGIREVHVGSGARRARSFQEPLLAEEVKRIRTILDTAEPR</sequence>
<dbReference type="RefSeq" id="WP_257444674.1">
    <property type="nucleotide sequence ID" value="NZ_JANIPJ010000005.1"/>
</dbReference>
<dbReference type="Proteomes" id="UP001141950">
    <property type="component" value="Unassembled WGS sequence"/>
</dbReference>
<dbReference type="PANTHER" id="PTHR12598">
    <property type="entry name" value="COPPER HOMEOSTASIS PROTEIN CUTC"/>
    <property type="match status" value="1"/>
</dbReference>
<dbReference type="InterPro" id="IPR005627">
    <property type="entry name" value="CutC-like"/>
</dbReference>